<reference evidence="2" key="1">
    <citation type="journal article" date="2016" name="Sci. Rep.">
        <title>Molecular characterization of firefly nuptial gifts: a multi-omics approach sheds light on postcopulatory sexual selection.</title>
        <authorList>
            <person name="Al-Wathiqui N."/>
            <person name="Fallon T.R."/>
            <person name="South A."/>
            <person name="Weng J.K."/>
            <person name="Lewis S.M."/>
        </authorList>
    </citation>
    <scope>NUCLEOTIDE SEQUENCE</scope>
</reference>
<feature type="compositionally biased region" description="Basic and acidic residues" evidence="1">
    <location>
        <begin position="81"/>
        <end position="92"/>
    </location>
</feature>
<dbReference type="EMBL" id="GEZM01030601">
    <property type="protein sequence ID" value="JAV85488.1"/>
    <property type="molecule type" value="Transcribed_RNA"/>
</dbReference>
<accession>A0A1Y1MKH9</accession>
<dbReference type="AlphaFoldDB" id="A0A1Y1MKH9"/>
<name>A0A1Y1MKH9_PHOPY</name>
<feature type="region of interest" description="Disordered" evidence="1">
    <location>
        <begin position="78"/>
        <end position="115"/>
    </location>
</feature>
<proteinExistence type="predicted"/>
<sequence>MWLLDLPHTNNDCSKLLCFRYYGGSTLDCLAQTEPLIIKEPVDKFKKFIKSKHKAKCNGIENDGFQDEPAFLPLKTSNSLEDLRIPSPKDEIQSGVKKKTDNGPTPFGEHKHERR</sequence>
<evidence type="ECO:0000313" key="2">
    <source>
        <dbReference type="EMBL" id="JAV85488.1"/>
    </source>
</evidence>
<organism evidence="2">
    <name type="scientific">Photinus pyralis</name>
    <name type="common">Common eastern firefly</name>
    <name type="synonym">Lampyris pyralis</name>
    <dbReference type="NCBI Taxonomy" id="7054"/>
    <lineage>
        <taxon>Eukaryota</taxon>
        <taxon>Metazoa</taxon>
        <taxon>Ecdysozoa</taxon>
        <taxon>Arthropoda</taxon>
        <taxon>Hexapoda</taxon>
        <taxon>Insecta</taxon>
        <taxon>Pterygota</taxon>
        <taxon>Neoptera</taxon>
        <taxon>Endopterygota</taxon>
        <taxon>Coleoptera</taxon>
        <taxon>Polyphaga</taxon>
        <taxon>Elateriformia</taxon>
        <taxon>Elateroidea</taxon>
        <taxon>Lampyridae</taxon>
        <taxon>Lampyrinae</taxon>
        <taxon>Photinus</taxon>
    </lineage>
</organism>
<protein>
    <submittedName>
        <fullName evidence="2">Uncharacterized protein</fullName>
    </submittedName>
</protein>
<evidence type="ECO:0000256" key="1">
    <source>
        <dbReference type="SAM" id="MobiDB-lite"/>
    </source>
</evidence>